<comment type="caution">
    <text evidence="2">The sequence shown here is derived from an EMBL/GenBank/DDBJ whole genome shotgun (WGS) entry which is preliminary data.</text>
</comment>
<feature type="transmembrane region" description="Helical" evidence="1">
    <location>
        <begin position="12"/>
        <end position="31"/>
    </location>
</feature>
<organism evidence="2 3">
    <name type="scientific">Elysia chlorotica</name>
    <name type="common">Eastern emerald elysia</name>
    <name type="synonym">Sea slug</name>
    <dbReference type="NCBI Taxonomy" id="188477"/>
    <lineage>
        <taxon>Eukaryota</taxon>
        <taxon>Metazoa</taxon>
        <taxon>Spiralia</taxon>
        <taxon>Lophotrochozoa</taxon>
        <taxon>Mollusca</taxon>
        <taxon>Gastropoda</taxon>
        <taxon>Heterobranchia</taxon>
        <taxon>Euthyneura</taxon>
        <taxon>Panpulmonata</taxon>
        <taxon>Sacoglossa</taxon>
        <taxon>Placobranchoidea</taxon>
        <taxon>Plakobranchidae</taxon>
        <taxon>Elysia</taxon>
    </lineage>
</organism>
<evidence type="ECO:0000256" key="1">
    <source>
        <dbReference type="SAM" id="Phobius"/>
    </source>
</evidence>
<evidence type="ECO:0000313" key="3">
    <source>
        <dbReference type="Proteomes" id="UP000271974"/>
    </source>
</evidence>
<feature type="transmembrane region" description="Helical" evidence="1">
    <location>
        <begin position="76"/>
        <end position="107"/>
    </location>
</feature>
<keyword evidence="1" id="KW-1133">Transmembrane helix</keyword>
<dbReference type="Proteomes" id="UP000271974">
    <property type="component" value="Unassembled WGS sequence"/>
</dbReference>
<gene>
    <name evidence="2" type="ORF">EGW08_002018</name>
</gene>
<keyword evidence="1" id="KW-0472">Membrane</keyword>
<dbReference type="AlphaFoldDB" id="A0A433U8U5"/>
<dbReference type="EMBL" id="RQTK01000037">
    <property type="protein sequence ID" value="RUS90237.1"/>
    <property type="molecule type" value="Genomic_DNA"/>
</dbReference>
<name>A0A433U8U5_ELYCH</name>
<keyword evidence="1" id="KW-0812">Transmembrane</keyword>
<protein>
    <submittedName>
        <fullName evidence="2">Uncharacterized protein</fullName>
    </submittedName>
</protein>
<keyword evidence="3" id="KW-1185">Reference proteome</keyword>
<accession>A0A433U8U5</accession>
<sequence length="108" mass="12828">MQCVKQKENINGFCLQSLYFRFLIGLFVGLLRKDTVENILSCILANVIQKCLLKEKYYSLYRFNLHGSLEQHLNQLLMLLIIWVLFFMHPTRDAVGISSFFFFFFFIS</sequence>
<proteinExistence type="predicted"/>
<reference evidence="2 3" key="1">
    <citation type="submission" date="2019-01" db="EMBL/GenBank/DDBJ databases">
        <title>A draft genome assembly of the solar-powered sea slug Elysia chlorotica.</title>
        <authorList>
            <person name="Cai H."/>
            <person name="Li Q."/>
            <person name="Fang X."/>
            <person name="Li J."/>
            <person name="Curtis N.E."/>
            <person name="Altenburger A."/>
            <person name="Shibata T."/>
            <person name="Feng M."/>
            <person name="Maeda T."/>
            <person name="Schwartz J.A."/>
            <person name="Shigenobu S."/>
            <person name="Lundholm N."/>
            <person name="Nishiyama T."/>
            <person name="Yang H."/>
            <person name="Hasebe M."/>
            <person name="Li S."/>
            <person name="Pierce S.K."/>
            <person name="Wang J."/>
        </authorList>
    </citation>
    <scope>NUCLEOTIDE SEQUENCE [LARGE SCALE GENOMIC DNA]</scope>
    <source>
        <strain evidence="2">EC2010</strain>
        <tissue evidence="2">Whole organism of an adult</tissue>
    </source>
</reference>
<evidence type="ECO:0000313" key="2">
    <source>
        <dbReference type="EMBL" id="RUS90237.1"/>
    </source>
</evidence>